<accession>A0A7W6HS28</accession>
<dbReference type="RefSeq" id="WP_234801549.1">
    <property type="nucleotide sequence ID" value="NZ_JACIED010000006.1"/>
</dbReference>
<dbReference type="Proteomes" id="UP000544107">
    <property type="component" value="Unassembled WGS sequence"/>
</dbReference>
<dbReference type="EMBL" id="JACIED010000006">
    <property type="protein sequence ID" value="MBB4009946.1"/>
    <property type="molecule type" value="Genomic_DNA"/>
</dbReference>
<name>A0A7W6HS28_9HYPH</name>
<reference evidence="1 2" key="1">
    <citation type="submission" date="2020-08" db="EMBL/GenBank/DDBJ databases">
        <title>Genomic Encyclopedia of Type Strains, Phase IV (KMG-IV): sequencing the most valuable type-strain genomes for metagenomic binning, comparative biology and taxonomic classification.</title>
        <authorList>
            <person name="Goeker M."/>
        </authorList>
    </citation>
    <scope>NUCLEOTIDE SEQUENCE [LARGE SCALE GENOMIC DNA]</scope>
    <source>
        <strain evidence="1 2">DSM 100021</strain>
    </source>
</reference>
<proteinExistence type="predicted"/>
<protein>
    <submittedName>
        <fullName evidence="1">Uncharacterized protein</fullName>
    </submittedName>
</protein>
<dbReference type="AlphaFoldDB" id="A0A7W6HS28"/>
<evidence type="ECO:0000313" key="2">
    <source>
        <dbReference type="Proteomes" id="UP000544107"/>
    </source>
</evidence>
<evidence type="ECO:0000313" key="1">
    <source>
        <dbReference type="EMBL" id="MBB4009946.1"/>
    </source>
</evidence>
<organism evidence="1 2">
    <name type="scientific">Allorhizobium taibaishanense</name>
    <dbReference type="NCBI Taxonomy" id="887144"/>
    <lineage>
        <taxon>Bacteria</taxon>
        <taxon>Pseudomonadati</taxon>
        <taxon>Pseudomonadota</taxon>
        <taxon>Alphaproteobacteria</taxon>
        <taxon>Hyphomicrobiales</taxon>
        <taxon>Rhizobiaceae</taxon>
        <taxon>Rhizobium/Agrobacterium group</taxon>
        <taxon>Allorhizobium</taxon>
    </lineage>
</organism>
<sequence length="110" mass="12252">MTRTRCQDTIPTLATAPATKRAFNLRGKGLIRPHALDESQSNEKIPDLILPNAFAPVAAFGLQSGRYVACWRYCSAATRSRGFLDRFDAAHHYSGDPAHPVFRVEIPRIE</sequence>
<comment type="caution">
    <text evidence="1">The sequence shown here is derived from an EMBL/GenBank/DDBJ whole genome shotgun (WGS) entry which is preliminary data.</text>
</comment>
<gene>
    <name evidence="1" type="ORF">GGQ71_004243</name>
</gene>